<dbReference type="GO" id="GO:0000162">
    <property type="term" value="P:L-tryptophan biosynthetic process"/>
    <property type="evidence" value="ECO:0007669"/>
    <property type="project" value="UniProtKB-UniRule"/>
</dbReference>
<protein>
    <recommendedName>
        <fullName evidence="5 10">N-(5'-phosphoribosyl)anthranilate isomerase</fullName>
        <shortName evidence="10">PRAI</shortName>
        <ecNumber evidence="4 10">5.3.1.24</ecNumber>
    </recommendedName>
</protein>
<evidence type="ECO:0000256" key="4">
    <source>
        <dbReference type="ARBA" id="ARBA00012572"/>
    </source>
</evidence>
<organism evidence="12">
    <name type="scientific">Acidithiobacillus sulfuriphilus</name>
    <dbReference type="NCBI Taxonomy" id="1867749"/>
    <lineage>
        <taxon>Bacteria</taxon>
        <taxon>Pseudomonadati</taxon>
        <taxon>Pseudomonadota</taxon>
        <taxon>Acidithiobacillia</taxon>
        <taxon>Acidithiobacillales</taxon>
        <taxon>Acidithiobacillaceae</taxon>
        <taxon>Acidithiobacillus</taxon>
    </lineage>
</organism>
<dbReference type="AlphaFoldDB" id="A0A3M8R7Z6"/>
<dbReference type="NCBIfam" id="NF002298">
    <property type="entry name" value="PRK01222.1-4"/>
    <property type="match status" value="1"/>
</dbReference>
<dbReference type="InterPro" id="IPR044643">
    <property type="entry name" value="TrpF_fam"/>
</dbReference>
<dbReference type="HAMAP" id="MF_00135">
    <property type="entry name" value="PRAI"/>
    <property type="match status" value="1"/>
</dbReference>
<reference evidence="12" key="1">
    <citation type="submission" date="2018-10" db="EMBL/GenBank/DDBJ databases">
        <title>Acidithiobacillus sulfuriphilus sp. nov.: an extremely acidophilic sulfur-oxidizing chemolithotroph isolated from a neutral pH environment.</title>
        <authorList>
            <person name="Falagan C."/>
            <person name="Moya-Beltran A."/>
            <person name="Quatrini R."/>
            <person name="Johnson D.B."/>
        </authorList>
    </citation>
    <scope>NUCLEOTIDE SEQUENCE [LARGE SCALE GENOMIC DNA]</scope>
    <source>
        <strain evidence="12">CJ-2</strain>
    </source>
</reference>
<dbReference type="RefSeq" id="WP_123103307.1">
    <property type="nucleotide sequence ID" value="NZ_CP127527.1"/>
</dbReference>
<accession>A0A3M8R7Z6</accession>
<dbReference type="FunFam" id="3.20.20.70:FF:000075">
    <property type="entry name" value="Tryptophan biosynthesis protein TRP1"/>
    <property type="match status" value="1"/>
</dbReference>
<dbReference type="Gene3D" id="3.20.20.70">
    <property type="entry name" value="Aldolase class I"/>
    <property type="match status" value="1"/>
</dbReference>
<comment type="similarity">
    <text evidence="3 10">Belongs to the TrpF family.</text>
</comment>
<evidence type="ECO:0000256" key="5">
    <source>
        <dbReference type="ARBA" id="ARBA00022272"/>
    </source>
</evidence>
<dbReference type="PANTHER" id="PTHR42894">
    <property type="entry name" value="N-(5'-PHOSPHORIBOSYL)ANTHRANILATE ISOMERASE"/>
    <property type="match status" value="1"/>
</dbReference>
<name>A0A3M8R7Z6_9PROT</name>
<evidence type="ECO:0000256" key="9">
    <source>
        <dbReference type="ARBA" id="ARBA00023235"/>
    </source>
</evidence>
<feature type="domain" description="N-(5'phosphoribosyl) anthranilate isomerase (PRAI)" evidence="11">
    <location>
        <begin position="4"/>
        <end position="198"/>
    </location>
</feature>
<evidence type="ECO:0000256" key="7">
    <source>
        <dbReference type="ARBA" id="ARBA00022822"/>
    </source>
</evidence>
<evidence type="ECO:0000256" key="8">
    <source>
        <dbReference type="ARBA" id="ARBA00023141"/>
    </source>
</evidence>
<dbReference type="InterPro" id="IPR011060">
    <property type="entry name" value="RibuloseP-bd_barrel"/>
</dbReference>
<proteinExistence type="inferred from homology"/>
<comment type="catalytic activity">
    <reaction evidence="1 10">
        <text>N-(5-phospho-beta-D-ribosyl)anthranilate = 1-(2-carboxyphenylamino)-1-deoxy-D-ribulose 5-phosphate</text>
        <dbReference type="Rhea" id="RHEA:21540"/>
        <dbReference type="ChEBI" id="CHEBI:18277"/>
        <dbReference type="ChEBI" id="CHEBI:58613"/>
        <dbReference type="EC" id="5.3.1.24"/>
    </reaction>
</comment>
<evidence type="ECO:0000259" key="11">
    <source>
        <dbReference type="Pfam" id="PF00697"/>
    </source>
</evidence>
<dbReference type="InterPro" id="IPR013785">
    <property type="entry name" value="Aldolase_TIM"/>
</dbReference>
<evidence type="ECO:0000256" key="3">
    <source>
        <dbReference type="ARBA" id="ARBA00007571"/>
    </source>
</evidence>
<dbReference type="PANTHER" id="PTHR42894:SF1">
    <property type="entry name" value="N-(5'-PHOSPHORIBOSYL)ANTHRANILATE ISOMERASE"/>
    <property type="match status" value="1"/>
</dbReference>
<sequence length="209" mass="22357">MVRIKICGITMMDDALAAAEAGADAIGLVFYPPSPRAVGVEAAAAILAALPPFVSTVGLFVNAQRSWVEKVLQSCPLDLLQFHGEEIAADCSGFGRPYIKALRVLGEEDLRPQLRAHPDARGFLLDRAVPQLWGGSGETFSWWRLPALDKPLILAGGLSPDNVAEAIAVTRPYAVDVSSGVEASPGRKDHGKMRDFVARVRAADRRAEG</sequence>
<evidence type="ECO:0000256" key="2">
    <source>
        <dbReference type="ARBA" id="ARBA00004664"/>
    </source>
</evidence>
<evidence type="ECO:0000256" key="6">
    <source>
        <dbReference type="ARBA" id="ARBA00022605"/>
    </source>
</evidence>
<dbReference type="EC" id="5.3.1.24" evidence="4 10"/>
<dbReference type="OrthoDB" id="9796196at2"/>
<evidence type="ECO:0000256" key="10">
    <source>
        <dbReference type="HAMAP-Rule" id="MF_00135"/>
    </source>
</evidence>
<comment type="caution">
    <text evidence="12">The sequence shown here is derived from an EMBL/GenBank/DDBJ whole genome shotgun (WGS) entry which is preliminary data.</text>
</comment>
<evidence type="ECO:0000256" key="1">
    <source>
        <dbReference type="ARBA" id="ARBA00001164"/>
    </source>
</evidence>
<gene>
    <name evidence="10" type="primary">trpF</name>
    <name evidence="12" type="ORF">EC580_06380</name>
</gene>
<dbReference type="CDD" id="cd00405">
    <property type="entry name" value="PRAI"/>
    <property type="match status" value="1"/>
</dbReference>
<dbReference type="UniPathway" id="UPA00035">
    <property type="reaction ID" value="UER00042"/>
</dbReference>
<dbReference type="SUPFAM" id="SSF51366">
    <property type="entry name" value="Ribulose-phoshate binding barrel"/>
    <property type="match status" value="1"/>
</dbReference>
<evidence type="ECO:0000313" key="12">
    <source>
        <dbReference type="EMBL" id="RNF63752.1"/>
    </source>
</evidence>
<dbReference type="NCBIfam" id="NF002299">
    <property type="entry name" value="PRK01222.1-6"/>
    <property type="match status" value="1"/>
</dbReference>
<dbReference type="EMBL" id="RIZI01000155">
    <property type="protein sequence ID" value="RNF63752.1"/>
    <property type="molecule type" value="Genomic_DNA"/>
</dbReference>
<keyword evidence="9 10" id="KW-0413">Isomerase</keyword>
<comment type="pathway">
    <text evidence="2 10">Amino-acid biosynthesis; L-tryptophan biosynthesis; L-tryptophan from chorismate: step 3/5.</text>
</comment>
<dbReference type="GO" id="GO:0004640">
    <property type="term" value="F:phosphoribosylanthranilate isomerase activity"/>
    <property type="evidence" value="ECO:0007669"/>
    <property type="project" value="UniProtKB-UniRule"/>
</dbReference>
<dbReference type="InterPro" id="IPR001240">
    <property type="entry name" value="PRAI_dom"/>
</dbReference>
<dbReference type="Pfam" id="PF00697">
    <property type="entry name" value="PRAI"/>
    <property type="match status" value="1"/>
</dbReference>
<keyword evidence="7 10" id="KW-0822">Tryptophan biosynthesis</keyword>
<keyword evidence="8 10" id="KW-0057">Aromatic amino acid biosynthesis</keyword>
<keyword evidence="6 10" id="KW-0028">Amino-acid biosynthesis</keyword>